<name>K6X1K3_9MICO</name>
<sequence>MVTAEFVTALPAIMLILFLALTVLGVAFDQIRCLDAARAAARSASRGDSPGEVRRIAQRLAPPDATVAISGGPVVTVEVRSPARTIAGLIPAGLDTHASASIPRERPL</sequence>
<dbReference type="RefSeq" id="WP_006594774.1">
    <property type="nucleotide sequence ID" value="NZ_BAHD01000116.1"/>
</dbReference>
<gene>
    <name evidence="2" type="ORF">KILIM_116_00060</name>
</gene>
<proteinExistence type="predicted"/>
<dbReference type="eggNOG" id="ENOG5030KBG">
    <property type="taxonomic scope" value="Bacteria"/>
</dbReference>
<protein>
    <recommendedName>
        <fullName evidence="4">TadE family protein</fullName>
    </recommendedName>
</protein>
<evidence type="ECO:0008006" key="4">
    <source>
        <dbReference type="Google" id="ProtNLM"/>
    </source>
</evidence>
<reference evidence="2 3" key="1">
    <citation type="submission" date="2012-08" db="EMBL/GenBank/DDBJ databases">
        <title>Whole genome shotgun sequence of Kineosphaera limosa NBRC 100340.</title>
        <authorList>
            <person name="Yoshida I."/>
            <person name="Isaki S."/>
            <person name="Hosoyama A."/>
            <person name="Tsuchikane K."/>
            <person name="Katsumata H."/>
            <person name="Ando Y."/>
            <person name="Ohji S."/>
            <person name="Hamada M."/>
            <person name="Tamura T."/>
            <person name="Yamazoe A."/>
            <person name="Yamazaki S."/>
            <person name="Fujita N."/>
        </authorList>
    </citation>
    <scope>NUCLEOTIDE SEQUENCE [LARGE SCALE GENOMIC DNA]</scope>
    <source>
        <strain evidence="2 3">NBRC 100340</strain>
    </source>
</reference>
<keyword evidence="1" id="KW-0812">Transmembrane</keyword>
<dbReference type="NCBIfam" id="NF041390">
    <property type="entry name" value="TadE_Rv3655c"/>
    <property type="match status" value="1"/>
</dbReference>
<keyword evidence="1" id="KW-0472">Membrane</keyword>
<evidence type="ECO:0000313" key="3">
    <source>
        <dbReference type="Proteomes" id="UP000008366"/>
    </source>
</evidence>
<evidence type="ECO:0000313" key="2">
    <source>
        <dbReference type="EMBL" id="GAB98242.1"/>
    </source>
</evidence>
<accession>K6X1K3</accession>
<dbReference type="AlphaFoldDB" id="K6X1K3"/>
<keyword evidence="3" id="KW-1185">Reference proteome</keyword>
<dbReference type="EMBL" id="BAHD01000116">
    <property type="protein sequence ID" value="GAB98242.1"/>
    <property type="molecule type" value="Genomic_DNA"/>
</dbReference>
<dbReference type="InterPro" id="IPR049790">
    <property type="entry name" value="Rv3655c/TadE"/>
</dbReference>
<organism evidence="2 3">
    <name type="scientific">Kineosphaera limosa NBRC 100340</name>
    <dbReference type="NCBI Taxonomy" id="1184609"/>
    <lineage>
        <taxon>Bacteria</taxon>
        <taxon>Bacillati</taxon>
        <taxon>Actinomycetota</taxon>
        <taxon>Actinomycetes</taxon>
        <taxon>Micrococcales</taxon>
        <taxon>Dermatophilaceae</taxon>
        <taxon>Kineosphaera</taxon>
    </lineage>
</organism>
<feature type="transmembrane region" description="Helical" evidence="1">
    <location>
        <begin position="6"/>
        <end position="28"/>
    </location>
</feature>
<keyword evidence="1" id="KW-1133">Transmembrane helix</keyword>
<comment type="caution">
    <text evidence="2">The sequence shown here is derived from an EMBL/GenBank/DDBJ whole genome shotgun (WGS) entry which is preliminary data.</text>
</comment>
<evidence type="ECO:0000256" key="1">
    <source>
        <dbReference type="SAM" id="Phobius"/>
    </source>
</evidence>
<dbReference type="STRING" id="1184609.KILIM_116_00060"/>
<dbReference type="Proteomes" id="UP000008366">
    <property type="component" value="Unassembled WGS sequence"/>
</dbReference>